<dbReference type="EMBL" id="ML978347">
    <property type="protein sequence ID" value="KAF2023461.1"/>
    <property type="molecule type" value="Genomic_DNA"/>
</dbReference>
<accession>A0A9P4LEN3</accession>
<reference evidence="2" key="1">
    <citation type="journal article" date="2020" name="Stud. Mycol.">
        <title>101 Dothideomycetes genomes: a test case for predicting lifestyles and emergence of pathogens.</title>
        <authorList>
            <person name="Haridas S."/>
            <person name="Albert R."/>
            <person name="Binder M."/>
            <person name="Bloem J."/>
            <person name="Labutti K."/>
            <person name="Salamov A."/>
            <person name="Andreopoulos B."/>
            <person name="Baker S."/>
            <person name="Barry K."/>
            <person name="Bills G."/>
            <person name="Bluhm B."/>
            <person name="Cannon C."/>
            <person name="Castanera R."/>
            <person name="Culley D."/>
            <person name="Daum C."/>
            <person name="Ezra D."/>
            <person name="Gonzalez J."/>
            <person name="Henrissat B."/>
            <person name="Kuo A."/>
            <person name="Liang C."/>
            <person name="Lipzen A."/>
            <person name="Lutzoni F."/>
            <person name="Magnuson J."/>
            <person name="Mondo S."/>
            <person name="Nolan M."/>
            <person name="Ohm R."/>
            <person name="Pangilinan J."/>
            <person name="Park H.-J."/>
            <person name="Ramirez L."/>
            <person name="Alfaro M."/>
            <person name="Sun H."/>
            <person name="Tritt A."/>
            <person name="Yoshinaga Y."/>
            <person name="Zwiers L.-H."/>
            <person name="Turgeon B."/>
            <person name="Goodwin S."/>
            <person name="Spatafora J."/>
            <person name="Crous P."/>
            <person name="Grigoriev I."/>
        </authorList>
    </citation>
    <scope>NUCLEOTIDE SEQUENCE</scope>
    <source>
        <strain evidence="2">CBS 110217</strain>
    </source>
</reference>
<dbReference type="Proteomes" id="UP000799777">
    <property type="component" value="Unassembled WGS sequence"/>
</dbReference>
<protein>
    <submittedName>
        <fullName evidence="2">Cysteine proteinase</fullName>
    </submittedName>
</protein>
<evidence type="ECO:0000256" key="1">
    <source>
        <dbReference type="ARBA" id="ARBA00006547"/>
    </source>
</evidence>
<dbReference type="Gene3D" id="3.30.2140.20">
    <property type="match status" value="1"/>
</dbReference>
<name>A0A9P4LEN3_9PLEO</name>
<dbReference type="InterPro" id="IPR038765">
    <property type="entry name" value="Papain-like_cys_pep_sf"/>
</dbReference>
<organism evidence="2 3">
    <name type="scientific">Setomelanomma holmii</name>
    <dbReference type="NCBI Taxonomy" id="210430"/>
    <lineage>
        <taxon>Eukaryota</taxon>
        <taxon>Fungi</taxon>
        <taxon>Dikarya</taxon>
        <taxon>Ascomycota</taxon>
        <taxon>Pezizomycotina</taxon>
        <taxon>Dothideomycetes</taxon>
        <taxon>Pleosporomycetidae</taxon>
        <taxon>Pleosporales</taxon>
        <taxon>Pleosporineae</taxon>
        <taxon>Phaeosphaeriaceae</taxon>
        <taxon>Setomelanomma</taxon>
    </lineage>
</organism>
<keyword evidence="3" id="KW-1185">Reference proteome</keyword>
<dbReference type="InterPro" id="IPR001447">
    <property type="entry name" value="Arylamine_N-AcTrfase"/>
</dbReference>
<dbReference type="PANTHER" id="PTHR11786:SF0">
    <property type="entry name" value="ARYLAMINE N-ACETYLTRANSFERASE 4-RELATED"/>
    <property type="match status" value="1"/>
</dbReference>
<evidence type="ECO:0000313" key="2">
    <source>
        <dbReference type="EMBL" id="KAF2023461.1"/>
    </source>
</evidence>
<dbReference type="GO" id="GO:0016407">
    <property type="term" value="F:acetyltransferase activity"/>
    <property type="evidence" value="ECO:0007669"/>
    <property type="project" value="InterPro"/>
</dbReference>
<comment type="caution">
    <text evidence="2">The sequence shown here is derived from an EMBL/GenBank/DDBJ whole genome shotgun (WGS) entry which is preliminary data.</text>
</comment>
<proteinExistence type="inferred from homology"/>
<comment type="similarity">
    <text evidence="1">Belongs to the arylamine N-acetyltransferase family.</text>
</comment>
<dbReference type="InterPro" id="IPR053710">
    <property type="entry name" value="Arylamine_NAT_domain_sf"/>
</dbReference>
<dbReference type="SUPFAM" id="SSF54001">
    <property type="entry name" value="Cysteine proteinases"/>
    <property type="match status" value="1"/>
</dbReference>
<dbReference type="AlphaFoldDB" id="A0A9P4LEN3"/>
<dbReference type="OrthoDB" id="10260017at2759"/>
<sequence length="268" mass="30764">MAPTFAHEDVLQYFELVDLPAEFIDYRHIPKDVEFLTALHVHQIPTFPYENLDMHYSPSHHISINPRKVFEKFCQYKGRGGHCMENNVFFVHMLKAIGFDCYHTGVHVRQRRGVVPEGPFLGLPHIVTIVTLEDGRKYHVDVSFSGDGPTQPMPLRDGEVLSNLGTQEVRLSRSTIAQFGSDFKWWIYQYRNQSDAAWNSYYCFYEIPFIHGDFEVINHSVCTQGYLPQNIVIVAFGRHAGRIAGKTMLINGTVKRNTGGRTRVVKEC</sequence>
<gene>
    <name evidence="2" type="ORF">EK21DRAFT_118743</name>
</gene>
<dbReference type="PANTHER" id="PTHR11786">
    <property type="entry name" value="N-HYDROXYARYLAMINE O-ACETYLTRANSFERASE"/>
    <property type="match status" value="1"/>
</dbReference>
<evidence type="ECO:0000313" key="3">
    <source>
        <dbReference type="Proteomes" id="UP000799777"/>
    </source>
</evidence>
<dbReference type="Pfam" id="PF00797">
    <property type="entry name" value="Acetyltransf_2"/>
    <property type="match status" value="1"/>
</dbReference>